<keyword evidence="4 6" id="KW-0808">Transferase</keyword>
<dbReference type="InterPro" id="IPR001173">
    <property type="entry name" value="Glyco_trans_2-like"/>
</dbReference>
<comment type="pathway">
    <text evidence="1">Cell wall biogenesis; cell wall polysaccharide biosynthesis.</text>
</comment>
<dbReference type="PANTHER" id="PTHR43179:SF12">
    <property type="entry name" value="GALACTOFURANOSYLTRANSFERASE GLFT2"/>
    <property type="match status" value="1"/>
</dbReference>
<accession>A0ABW4XA82</accession>
<evidence type="ECO:0000256" key="1">
    <source>
        <dbReference type="ARBA" id="ARBA00004776"/>
    </source>
</evidence>
<dbReference type="InterPro" id="IPR029044">
    <property type="entry name" value="Nucleotide-diphossugar_trans"/>
</dbReference>
<dbReference type="EC" id="2.4.-.-" evidence="6"/>
<evidence type="ECO:0000256" key="2">
    <source>
        <dbReference type="ARBA" id="ARBA00006739"/>
    </source>
</evidence>
<comment type="caution">
    <text evidence="6">The sequence shown here is derived from an EMBL/GenBank/DDBJ whole genome shotgun (WGS) entry which is preliminary data.</text>
</comment>
<evidence type="ECO:0000313" key="6">
    <source>
        <dbReference type="EMBL" id="MFD2091538.1"/>
    </source>
</evidence>
<gene>
    <name evidence="6" type="ORF">ACFSHS_08095</name>
</gene>
<evidence type="ECO:0000256" key="3">
    <source>
        <dbReference type="ARBA" id="ARBA00022676"/>
    </source>
</evidence>
<organism evidence="6 7">
    <name type="scientific">Blastococcus deserti</name>
    <dbReference type="NCBI Taxonomy" id="2259033"/>
    <lineage>
        <taxon>Bacteria</taxon>
        <taxon>Bacillati</taxon>
        <taxon>Actinomycetota</taxon>
        <taxon>Actinomycetes</taxon>
        <taxon>Geodermatophilales</taxon>
        <taxon>Geodermatophilaceae</taxon>
        <taxon>Blastococcus</taxon>
    </lineage>
</organism>
<comment type="similarity">
    <text evidence="2">Belongs to the glycosyltransferase 2 family.</text>
</comment>
<dbReference type="Pfam" id="PF00535">
    <property type="entry name" value="Glycos_transf_2"/>
    <property type="match status" value="1"/>
</dbReference>
<proteinExistence type="inferred from homology"/>
<dbReference type="EMBL" id="JBHUHP010000009">
    <property type="protein sequence ID" value="MFD2091538.1"/>
    <property type="molecule type" value="Genomic_DNA"/>
</dbReference>
<feature type="domain" description="Glycosyltransferase 2-like" evidence="5">
    <location>
        <begin position="15"/>
        <end position="179"/>
    </location>
</feature>
<keyword evidence="3 6" id="KW-0328">Glycosyltransferase</keyword>
<evidence type="ECO:0000256" key="4">
    <source>
        <dbReference type="ARBA" id="ARBA00022679"/>
    </source>
</evidence>
<sequence>MSAAPPAPSPPRTLSVVVCAYTLDRWSDIEAAIESLRRQIRPADQIILVTDHNPELLQRARTAFPDVVCVPNADARGLSGARNTGVRTATGEVVAFLDDDAVADPAWADRMLGAYREPGVVGVGGRVVPLWKAHRPPWFPDEFLWVLGCSYEGLPVGRADIRNPIGANMSFLRRVFDRVGGFDATMGRLGKDAAGCEETEFAIRARRGDGARIVLEPDALCAHSVSPDRVTRRYFRRRCWAEGRSKALVSALAGAEAALETERAYVRRTLPRGVLRGLRQLLGGDLAGGARAWAIVEGTLLTAGSYLLARRRGPR</sequence>
<dbReference type="Proteomes" id="UP001597402">
    <property type="component" value="Unassembled WGS sequence"/>
</dbReference>
<dbReference type="Gene3D" id="3.90.550.10">
    <property type="entry name" value="Spore Coat Polysaccharide Biosynthesis Protein SpsA, Chain A"/>
    <property type="match status" value="1"/>
</dbReference>
<name>A0ABW4XA82_9ACTN</name>
<reference evidence="7" key="1">
    <citation type="journal article" date="2019" name="Int. J. Syst. Evol. Microbiol.">
        <title>The Global Catalogue of Microorganisms (GCM) 10K type strain sequencing project: providing services to taxonomists for standard genome sequencing and annotation.</title>
        <authorList>
            <consortium name="The Broad Institute Genomics Platform"/>
            <consortium name="The Broad Institute Genome Sequencing Center for Infectious Disease"/>
            <person name="Wu L."/>
            <person name="Ma J."/>
        </authorList>
    </citation>
    <scope>NUCLEOTIDE SEQUENCE [LARGE SCALE GENOMIC DNA]</scope>
    <source>
        <strain evidence="7">JCM 3338</strain>
    </source>
</reference>
<keyword evidence="7" id="KW-1185">Reference proteome</keyword>
<dbReference type="SUPFAM" id="SSF53448">
    <property type="entry name" value="Nucleotide-diphospho-sugar transferases"/>
    <property type="match status" value="1"/>
</dbReference>
<protein>
    <submittedName>
        <fullName evidence="6">Glycosyltransferase family 2 protein</fullName>
        <ecNumber evidence="6">2.4.-.-</ecNumber>
    </submittedName>
</protein>
<evidence type="ECO:0000313" key="7">
    <source>
        <dbReference type="Proteomes" id="UP001597402"/>
    </source>
</evidence>
<dbReference type="PANTHER" id="PTHR43179">
    <property type="entry name" value="RHAMNOSYLTRANSFERASE WBBL"/>
    <property type="match status" value="1"/>
</dbReference>
<evidence type="ECO:0000259" key="5">
    <source>
        <dbReference type="Pfam" id="PF00535"/>
    </source>
</evidence>
<dbReference type="GO" id="GO:0016757">
    <property type="term" value="F:glycosyltransferase activity"/>
    <property type="evidence" value="ECO:0007669"/>
    <property type="project" value="UniProtKB-KW"/>
</dbReference>
<dbReference type="RefSeq" id="WP_376873924.1">
    <property type="nucleotide sequence ID" value="NZ_JBHUHP010000009.1"/>
</dbReference>